<feature type="signal peptide" evidence="5">
    <location>
        <begin position="1"/>
        <end position="24"/>
    </location>
</feature>
<dbReference type="GO" id="GO:0016020">
    <property type="term" value="C:membrane"/>
    <property type="evidence" value="ECO:0007669"/>
    <property type="project" value="UniProtKB-SubCell"/>
</dbReference>
<comment type="similarity">
    <text evidence="1 4">Belongs to the UDP-glycosyltransferase family.</text>
</comment>
<comment type="caution">
    <text evidence="6">The sequence shown here is derived from an EMBL/GenBank/DDBJ whole genome shotgun (WGS) entry which is preliminary data.</text>
</comment>
<dbReference type="GO" id="GO:0015020">
    <property type="term" value="F:glucuronosyltransferase activity"/>
    <property type="evidence" value="ECO:0007669"/>
    <property type="project" value="UniProtKB-EC"/>
</dbReference>
<dbReference type="PANTHER" id="PTHR48043:SF159">
    <property type="entry name" value="EG:EG0003.4 PROTEIN-RELATED"/>
    <property type="match status" value="1"/>
</dbReference>
<comment type="subcellular location">
    <subcellularLocation>
        <location evidence="5">Membrane</location>
        <topology evidence="5">Single-pass membrane protein</topology>
    </subcellularLocation>
</comment>
<gene>
    <name evidence="6" type="ORF">AFUS01_LOCUS19846</name>
</gene>
<organism evidence="6 7">
    <name type="scientific">Allacma fusca</name>
    <dbReference type="NCBI Taxonomy" id="39272"/>
    <lineage>
        <taxon>Eukaryota</taxon>
        <taxon>Metazoa</taxon>
        <taxon>Ecdysozoa</taxon>
        <taxon>Arthropoda</taxon>
        <taxon>Hexapoda</taxon>
        <taxon>Collembola</taxon>
        <taxon>Symphypleona</taxon>
        <taxon>Sminthuridae</taxon>
        <taxon>Allacma</taxon>
    </lineage>
</organism>
<evidence type="ECO:0000313" key="6">
    <source>
        <dbReference type="EMBL" id="CAG7731240.1"/>
    </source>
</evidence>
<dbReference type="InterPro" id="IPR035595">
    <property type="entry name" value="UDP_glycos_trans_CS"/>
</dbReference>
<reference evidence="6" key="1">
    <citation type="submission" date="2021-06" db="EMBL/GenBank/DDBJ databases">
        <authorList>
            <person name="Hodson N. C."/>
            <person name="Mongue J. A."/>
            <person name="Jaron S. K."/>
        </authorList>
    </citation>
    <scope>NUCLEOTIDE SEQUENCE</scope>
</reference>
<dbReference type="Proteomes" id="UP000708208">
    <property type="component" value="Unassembled WGS sequence"/>
</dbReference>
<feature type="transmembrane region" description="Helical" evidence="5">
    <location>
        <begin position="487"/>
        <end position="503"/>
    </location>
</feature>
<keyword evidence="5" id="KW-0812">Transmembrane</keyword>
<protein>
    <recommendedName>
        <fullName evidence="5">UDP-glucuronosyltransferase</fullName>
        <ecNumber evidence="5">2.4.1.17</ecNumber>
    </recommendedName>
</protein>
<dbReference type="EC" id="2.4.1.17" evidence="5"/>
<dbReference type="OrthoDB" id="5835829at2759"/>
<keyword evidence="5" id="KW-0732">Signal</keyword>
<dbReference type="CDD" id="cd03784">
    <property type="entry name" value="GT1_Gtf-like"/>
    <property type="match status" value="1"/>
</dbReference>
<dbReference type="AlphaFoldDB" id="A0A8J2P450"/>
<evidence type="ECO:0000256" key="3">
    <source>
        <dbReference type="ARBA" id="ARBA00022679"/>
    </source>
</evidence>
<evidence type="ECO:0000313" key="7">
    <source>
        <dbReference type="Proteomes" id="UP000708208"/>
    </source>
</evidence>
<accession>A0A8J2P450</accession>
<comment type="catalytic activity">
    <reaction evidence="5">
        <text>glucuronate acceptor + UDP-alpha-D-glucuronate = acceptor beta-D-glucuronoside + UDP + H(+)</text>
        <dbReference type="Rhea" id="RHEA:21032"/>
        <dbReference type="ChEBI" id="CHEBI:15378"/>
        <dbReference type="ChEBI" id="CHEBI:58052"/>
        <dbReference type="ChEBI" id="CHEBI:58223"/>
        <dbReference type="ChEBI" id="CHEBI:132367"/>
        <dbReference type="ChEBI" id="CHEBI:132368"/>
        <dbReference type="EC" id="2.4.1.17"/>
    </reaction>
</comment>
<evidence type="ECO:0000256" key="5">
    <source>
        <dbReference type="RuleBase" id="RU362059"/>
    </source>
</evidence>
<dbReference type="EMBL" id="CAJVCH010208527">
    <property type="protein sequence ID" value="CAG7731240.1"/>
    <property type="molecule type" value="Genomic_DNA"/>
</dbReference>
<proteinExistence type="inferred from homology"/>
<keyword evidence="7" id="KW-1185">Reference proteome</keyword>
<keyword evidence="3 4" id="KW-0808">Transferase</keyword>
<sequence>MCEVSRVVIFTSILLFLGVEESCSKNILFFFPISTYSHRIPVWPLVEDMVAKGHNVTFVMPYPPKEPNPKVTEFAPKEMVKYVLDNEEGPVAVKMRSEGVSVIDSQWFVLTDWGLEMCKLFIESPDTQEWMKNNHFDLVVIDGLYNDCGLGLAYKYNAPHITFVTSALFMWHGDSYGIAGEHSWLPDMQYHYPQAMTFMQRFWNVYNPIYWALEREYYYLPKLTEILRKGLNIPDLPPLREIERNVSLVLMNSHFSEEFARSLPPLVVPVGGMHIKETNKPLPKNIEDFIAKGGSKGFVYISFGSAVQLANSPPEILAAFLGAVKRVDINFIWKWDAEIPKDMPKNVFMQKWMPQQDILAHPKIKGFVTHSGLMSIQEAVYNGVPLVSMPVFAEQDYNAERIHAGKYGIRLEITTVTEDQLVDAISKIVYDPIYKQRMLEKSKRFRDRPMKPVETAVWWVEYVLRQGDTSFLKPLGIHQNWFIRRSLDVYFFAFTILAVLLIIRRQKKIPRH</sequence>
<dbReference type="InterPro" id="IPR050271">
    <property type="entry name" value="UDP-glycosyltransferase"/>
</dbReference>
<dbReference type="Pfam" id="PF00201">
    <property type="entry name" value="UDPGT"/>
    <property type="match status" value="1"/>
</dbReference>
<evidence type="ECO:0000256" key="2">
    <source>
        <dbReference type="ARBA" id="ARBA00022676"/>
    </source>
</evidence>
<name>A0A8J2P450_9HEXA</name>
<keyword evidence="5" id="KW-0472">Membrane</keyword>
<evidence type="ECO:0000256" key="4">
    <source>
        <dbReference type="RuleBase" id="RU003718"/>
    </source>
</evidence>
<dbReference type="FunFam" id="3.40.50.2000:FF:000021">
    <property type="entry name" value="UDP-glucuronosyltransferase"/>
    <property type="match status" value="1"/>
</dbReference>
<dbReference type="InterPro" id="IPR002213">
    <property type="entry name" value="UDP_glucos_trans"/>
</dbReference>
<keyword evidence="5" id="KW-1133">Transmembrane helix</keyword>
<evidence type="ECO:0000256" key="1">
    <source>
        <dbReference type="ARBA" id="ARBA00009995"/>
    </source>
</evidence>
<dbReference type="PROSITE" id="PS00375">
    <property type="entry name" value="UDPGT"/>
    <property type="match status" value="1"/>
</dbReference>
<keyword evidence="2 4" id="KW-0328">Glycosyltransferase</keyword>
<dbReference type="PANTHER" id="PTHR48043">
    <property type="entry name" value="EG:EG0003.4 PROTEIN-RELATED"/>
    <property type="match status" value="1"/>
</dbReference>
<feature type="chain" id="PRO_5035487239" description="UDP-glucuronosyltransferase" evidence="5">
    <location>
        <begin position="25"/>
        <end position="512"/>
    </location>
</feature>